<comment type="caution">
    <text evidence="2">The sequence shown here is derived from an EMBL/GenBank/DDBJ whole genome shotgun (WGS) entry which is preliminary data.</text>
</comment>
<dbReference type="AlphaFoldDB" id="A0A3L6RU35"/>
<proteinExistence type="predicted"/>
<reference evidence="3" key="1">
    <citation type="journal article" date="2019" name="Nat. Commun.">
        <title>The genome of broomcorn millet.</title>
        <authorList>
            <person name="Zou C."/>
            <person name="Miki D."/>
            <person name="Li D."/>
            <person name="Tang Q."/>
            <person name="Xiao L."/>
            <person name="Rajput S."/>
            <person name="Deng P."/>
            <person name="Jia W."/>
            <person name="Huang R."/>
            <person name="Zhang M."/>
            <person name="Sun Y."/>
            <person name="Hu J."/>
            <person name="Fu X."/>
            <person name="Schnable P.S."/>
            <person name="Li F."/>
            <person name="Zhang H."/>
            <person name="Feng B."/>
            <person name="Zhu X."/>
            <person name="Liu R."/>
            <person name="Schnable J.C."/>
            <person name="Zhu J.-K."/>
            <person name="Zhang H."/>
        </authorList>
    </citation>
    <scope>NUCLEOTIDE SEQUENCE [LARGE SCALE GENOMIC DNA]</scope>
</reference>
<dbReference type="OrthoDB" id="5835829at2759"/>
<gene>
    <name evidence="2" type="ORF">C2845_PM11G23960</name>
</gene>
<dbReference type="Proteomes" id="UP000275267">
    <property type="component" value="Unassembled WGS sequence"/>
</dbReference>
<protein>
    <submittedName>
        <fullName evidence="2">Uncharacterized protein</fullName>
    </submittedName>
</protein>
<accession>A0A3L6RU35</accession>
<organism evidence="2 3">
    <name type="scientific">Panicum miliaceum</name>
    <name type="common">Proso millet</name>
    <name type="synonym">Broomcorn millet</name>
    <dbReference type="NCBI Taxonomy" id="4540"/>
    <lineage>
        <taxon>Eukaryota</taxon>
        <taxon>Viridiplantae</taxon>
        <taxon>Streptophyta</taxon>
        <taxon>Embryophyta</taxon>
        <taxon>Tracheophyta</taxon>
        <taxon>Spermatophyta</taxon>
        <taxon>Magnoliopsida</taxon>
        <taxon>Liliopsida</taxon>
        <taxon>Poales</taxon>
        <taxon>Poaceae</taxon>
        <taxon>PACMAD clade</taxon>
        <taxon>Panicoideae</taxon>
        <taxon>Panicodae</taxon>
        <taxon>Paniceae</taxon>
        <taxon>Panicinae</taxon>
        <taxon>Panicum</taxon>
        <taxon>Panicum sect. Panicum</taxon>
    </lineage>
</organism>
<name>A0A3L6RU35_PANMI</name>
<sequence length="268" mass="29644">MSLCRPFRLGIPPFLELSAAEGLPDGAESTADIPPKQVKLLKAAFDGLPAPFAALVAGRRVCPRRTTEDYMVQPQWVPFPSTLSYRRHETGEAETEAIATAFRPNASGVADLDHLLQLHRPSCRLVVHRRCSEAEPRLFPLRSPDGPLRQAGRPRWPPSSGPATSWMPGGIIACCMHSSTNHAHVAIQQVCCSLPRAPRAARCRCPATARYFMSYMGTWLLLHAYGTMDVVAGRWNSFFTADTASRLGKPRWNLRLTVGVNRIARKHL</sequence>
<evidence type="ECO:0000313" key="3">
    <source>
        <dbReference type="Proteomes" id="UP000275267"/>
    </source>
</evidence>
<evidence type="ECO:0000313" key="2">
    <source>
        <dbReference type="EMBL" id="RLN09246.1"/>
    </source>
</evidence>
<keyword evidence="3" id="KW-1185">Reference proteome</keyword>
<dbReference type="EMBL" id="PQIB02000007">
    <property type="protein sequence ID" value="RLN09246.1"/>
    <property type="molecule type" value="Genomic_DNA"/>
</dbReference>
<evidence type="ECO:0000256" key="1">
    <source>
        <dbReference type="SAM" id="MobiDB-lite"/>
    </source>
</evidence>
<feature type="region of interest" description="Disordered" evidence="1">
    <location>
        <begin position="142"/>
        <end position="162"/>
    </location>
</feature>